<comment type="caution">
    <text evidence="11">The sequence shown here is derived from an EMBL/GenBank/DDBJ whole genome shotgun (WGS) entry which is preliminary data.</text>
</comment>
<dbReference type="SUPFAM" id="SSF52518">
    <property type="entry name" value="Thiamin diphosphate-binding fold (THDP-binding)"/>
    <property type="match status" value="2"/>
</dbReference>
<dbReference type="Pfam" id="PF16582">
    <property type="entry name" value="TPP_enzyme_M_2"/>
    <property type="match status" value="1"/>
</dbReference>
<dbReference type="Pfam" id="PF02775">
    <property type="entry name" value="TPP_enzyme_C"/>
    <property type="match status" value="1"/>
</dbReference>
<keyword evidence="2 7" id="KW-0808">Transferase</keyword>
<dbReference type="GO" id="GO:0070204">
    <property type="term" value="F:2-succinyl-5-enolpyruvyl-6-hydroxy-3-cyclohexene-1-carboxylic-acid synthase activity"/>
    <property type="evidence" value="ECO:0007669"/>
    <property type="project" value="UniProtKB-UniRule"/>
</dbReference>
<organism evidence="11 12">
    <name type="scientific">Enterococcus casseliflavus</name>
    <name type="common">Enterococcus flavescens</name>
    <dbReference type="NCBI Taxonomy" id="37734"/>
    <lineage>
        <taxon>Bacteria</taxon>
        <taxon>Bacillati</taxon>
        <taxon>Bacillota</taxon>
        <taxon>Bacilli</taxon>
        <taxon>Lactobacillales</taxon>
        <taxon>Enterococcaceae</taxon>
        <taxon>Enterococcus</taxon>
    </lineage>
</organism>
<keyword evidence="6 7" id="KW-0464">Manganese</keyword>
<dbReference type="InterPro" id="IPR032264">
    <property type="entry name" value="MenD_middle"/>
</dbReference>
<keyword evidence="4 7" id="KW-0460">Magnesium</keyword>
<gene>
    <name evidence="7" type="primary">menD</name>
    <name evidence="11" type="ORF">DW084_02415</name>
</gene>
<comment type="similarity">
    <text evidence="7">Belongs to the TPP enzyme family. MenD subfamily.</text>
</comment>
<dbReference type="Gene3D" id="3.40.50.1220">
    <property type="entry name" value="TPP-binding domain"/>
    <property type="match status" value="1"/>
</dbReference>
<dbReference type="Proteomes" id="UP000286288">
    <property type="component" value="Unassembled WGS sequence"/>
</dbReference>
<proteinExistence type="inferred from homology"/>
<dbReference type="Gene3D" id="3.40.50.970">
    <property type="match status" value="2"/>
</dbReference>
<feature type="domain" description="Thiamine pyrophosphate enzyme N-terminal TPP-binding" evidence="9">
    <location>
        <begin position="15"/>
        <end position="124"/>
    </location>
</feature>
<accession>A0A415EXF4</accession>
<comment type="cofactor">
    <cofactor evidence="7">
        <name>thiamine diphosphate</name>
        <dbReference type="ChEBI" id="CHEBI:58937"/>
    </cofactor>
    <text evidence="7">Binds 1 thiamine pyrophosphate per subunit.</text>
</comment>
<dbReference type="EMBL" id="QRMZ01000002">
    <property type="protein sequence ID" value="RHK07991.1"/>
    <property type="molecule type" value="Genomic_DNA"/>
</dbReference>
<dbReference type="GO" id="GO:0030976">
    <property type="term" value="F:thiamine pyrophosphate binding"/>
    <property type="evidence" value="ECO:0007669"/>
    <property type="project" value="UniProtKB-UniRule"/>
</dbReference>
<dbReference type="GO" id="GO:0030145">
    <property type="term" value="F:manganese ion binding"/>
    <property type="evidence" value="ECO:0007669"/>
    <property type="project" value="UniProtKB-UniRule"/>
</dbReference>
<evidence type="ECO:0000259" key="9">
    <source>
        <dbReference type="Pfam" id="PF02776"/>
    </source>
</evidence>
<dbReference type="UniPathway" id="UPA00079"/>
<dbReference type="PANTHER" id="PTHR42916:SF1">
    <property type="entry name" value="PROTEIN PHYLLO, CHLOROPLASTIC"/>
    <property type="match status" value="1"/>
</dbReference>
<dbReference type="CDD" id="cd02009">
    <property type="entry name" value="TPP_SHCHC_synthase"/>
    <property type="match status" value="1"/>
</dbReference>
<name>A0A415EXF4_ENTCA</name>
<feature type="domain" description="Thiamine pyrophosphate enzyme TPP-binding" evidence="8">
    <location>
        <begin position="432"/>
        <end position="545"/>
    </location>
</feature>
<dbReference type="UniPathway" id="UPA01057">
    <property type="reaction ID" value="UER00164"/>
</dbReference>
<dbReference type="SUPFAM" id="SSF52467">
    <property type="entry name" value="DHS-like NAD/FAD-binding domain"/>
    <property type="match status" value="1"/>
</dbReference>
<dbReference type="EC" id="2.2.1.9" evidence="7"/>
<dbReference type="HAMAP" id="MF_01659">
    <property type="entry name" value="MenD"/>
    <property type="match status" value="1"/>
</dbReference>
<comment type="pathway">
    <text evidence="7">Quinol/quinone metabolism; 1,4-dihydroxy-2-naphthoate biosynthesis; 1,4-dihydroxy-2-naphthoate from chorismate: step 2/7.</text>
</comment>
<evidence type="ECO:0000313" key="11">
    <source>
        <dbReference type="EMBL" id="RHK07991.1"/>
    </source>
</evidence>
<comment type="pathway">
    <text evidence="7">Quinol/quinone metabolism; menaquinone biosynthesis.</text>
</comment>
<dbReference type="GO" id="GO:0000287">
    <property type="term" value="F:magnesium ion binding"/>
    <property type="evidence" value="ECO:0007669"/>
    <property type="project" value="UniProtKB-UniRule"/>
</dbReference>
<dbReference type="NCBIfam" id="TIGR00173">
    <property type="entry name" value="menD"/>
    <property type="match status" value="1"/>
</dbReference>
<comment type="cofactor">
    <cofactor evidence="7">
        <name>Mg(2+)</name>
        <dbReference type="ChEBI" id="CHEBI:18420"/>
    </cofactor>
    <cofactor evidence="7">
        <name>Mn(2+)</name>
        <dbReference type="ChEBI" id="CHEBI:29035"/>
    </cofactor>
</comment>
<keyword evidence="3 7" id="KW-0479">Metal-binding</keyword>
<sequence>MNNQTVMTDYLLAAIQGLKAAGAKRVVISPGSRSTPLALLLHRDPEITCTVAVDERSAAFFALGMSKVDLQPTILLCTSGTAAANYYPAVCEAEATNLPLIVLTADRPPELRGVGAPQAMDQQNLYASHVKKMVEMTVPENDPALLRYSFWQAATCTIEAQKQPKGPVQINFPLREPLLPDFSRQCSMQQGVSYLAPQQELSAEMITQLAPYFDKKGILIAGESLTIEEAQQLLAFSEKLGWPIVGDPLTNLATAGTKVGTFISQADLVFPQLTSAFQPEVVVRFGRLPVTKNVLLWLNKAADTTTWLFVDPSGQWQDQLHRANYLIEAAISTFVAAITQLPIVKHTAWQQQWQALQARADQVIAASPQLQQWDESSAVRMLQQCLPEEAQILLANSNAIRFFDRYGSKTSSTYRVYGNRGVNGIDGLVSTVAGIASASQKPTYLLIGDLALYHDMNGLQLLRQYQLPVTIILLNNNGGGIFSFLSQNTLEPNDFVPLFGTPLDLEFQKVAALYEADWHTPTSLLEFQTILTETSQQPRFQIIEVKGEQKDPVNTWQALQQQFSEAGAQQ</sequence>
<reference evidence="11 12" key="1">
    <citation type="submission" date="2018-08" db="EMBL/GenBank/DDBJ databases">
        <title>A genome reference for cultivated species of the human gut microbiota.</title>
        <authorList>
            <person name="Zou Y."/>
            <person name="Xue W."/>
            <person name="Luo G."/>
        </authorList>
    </citation>
    <scope>NUCLEOTIDE SEQUENCE [LARGE SCALE GENOMIC DNA]</scope>
    <source>
        <strain evidence="11 12">AF48-16</strain>
    </source>
</reference>
<evidence type="ECO:0000259" key="10">
    <source>
        <dbReference type="Pfam" id="PF16582"/>
    </source>
</evidence>
<dbReference type="AlphaFoldDB" id="A0A415EXF4"/>
<evidence type="ECO:0000256" key="6">
    <source>
        <dbReference type="ARBA" id="ARBA00023211"/>
    </source>
</evidence>
<dbReference type="CDD" id="cd07037">
    <property type="entry name" value="TPP_PYR_MenD"/>
    <property type="match status" value="1"/>
</dbReference>
<dbReference type="Pfam" id="PF02776">
    <property type="entry name" value="TPP_enzyme_N"/>
    <property type="match status" value="1"/>
</dbReference>
<evidence type="ECO:0000256" key="4">
    <source>
        <dbReference type="ARBA" id="ARBA00022842"/>
    </source>
</evidence>
<evidence type="ECO:0000256" key="7">
    <source>
        <dbReference type="HAMAP-Rule" id="MF_01659"/>
    </source>
</evidence>
<evidence type="ECO:0000256" key="2">
    <source>
        <dbReference type="ARBA" id="ARBA00022679"/>
    </source>
</evidence>
<evidence type="ECO:0000259" key="8">
    <source>
        <dbReference type="Pfam" id="PF02775"/>
    </source>
</evidence>
<dbReference type="GO" id="GO:0009234">
    <property type="term" value="P:menaquinone biosynthetic process"/>
    <property type="evidence" value="ECO:0007669"/>
    <property type="project" value="UniProtKB-UniRule"/>
</dbReference>
<dbReference type="InterPro" id="IPR004433">
    <property type="entry name" value="MenaQ_synth_MenD"/>
</dbReference>
<keyword evidence="5 7" id="KW-0786">Thiamine pyrophosphate</keyword>
<dbReference type="PIRSF" id="PIRSF004983">
    <property type="entry name" value="MenD"/>
    <property type="match status" value="1"/>
</dbReference>
<dbReference type="PANTHER" id="PTHR42916">
    <property type="entry name" value="2-SUCCINYL-5-ENOLPYRUVYL-6-HYDROXY-3-CYCLOHEXENE-1-CARBOXYLATE SYNTHASE"/>
    <property type="match status" value="1"/>
</dbReference>
<keyword evidence="1 7" id="KW-0474">Menaquinone biosynthesis</keyword>
<comment type="function">
    <text evidence="7">Catalyzes the thiamine diphosphate-dependent decarboxylation of 2-oxoglutarate and the subsequent addition of the resulting succinic semialdehyde-thiamine pyrophosphate anion to isochorismate to yield 2-succinyl-5-enolpyruvyl-6-hydroxy-3-cyclohexene-1-carboxylate (SEPHCHC).</text>
</comment>
<evidence type="ECO:0000256" key="1">
    <source>
        <dbReference type="ARBA" id="ARBA00022428"/>
    </source>
</evidence>
<feature type="domain" description="Menaquinone biosynthesis protein MenD middle" evidence="10">
    <location>
        <begin position="193"/>
        <end position="392"/>
    </location>
</feature>
<dbReference type="InterPro" id="IPR012001">
    <property type="entry name" value="Thiamin_PyroP_enz_TPP-bd_dom"/>
</dbReference>
<dbReference type="InterPro" id="IPR029035">
    <property type="entry name" value="DHS-like_NAD/FAD-binding_dom"/>
</dbReference>
<evidence type="ECO:0000256" key="5">
    <source>
        <dbReference type="ARBA" id="ARBA00023052"/>
    </source>
</evidence>
<comment type="catalytic activity">
    <reaction evidence="7">
        <text>isochorismate + 2-oxoglutarate + H(+) = 5-enolpyruvoyl-6-hydroxy-2-succinyl-cyclohex-3-ene-1-carboxylate + CO2</text>
        <dbReference type="Rhea" id="RHEA:25593"/>
        <dbReference type="ChEBI" id="CHEBI:15378"/>
        <dbReference type="ChEBI" id="CHEBI:16526"/>
        <dbReference type="ChEBI" id="CHEBI:16810"/>
        <dbReference type="ChEBI" id="CHEBI:29780"/>
        <dbReference type="ChEBI" id="CHEBI:58818"/>
        <dbReference type="EC" id="2.2.1.9"/>
    </reaction>
</comment>
<protein>
    <recommendedName>
        <fullName evidence="7">2-succinyl-5-enolpyruvyl-6-hydroxy-3-cyclohexene-1-carboxylate synthase</fullName>
        <shortName evidence="7">SEPHCHC synthase</shortName>
        <ecNumber evidence="7">2.2.1.9</ecNumber>
    </recommendedName>
    <alternativeName>
        <fullName evidence="7">Menaquinone biosynthesis protein MenD</fullName>
    </alternativeName>
</protein>
<dbReference type="InterPro" id="IPR011766">
    <property type="entry name" value="TPP_enzyme_TPP-bd"/>
</dbReference>
<evidence type="ECO:0000256" key="3">
    <source>
        <dbReference type="ARBA" id="ARBA00022723"/>
    </source>
</evidence>
<evidence type="ECO:0000313" key="12">
    <source>
        <dbReference type="Proteomes" id="UP000286288"/>
    </source>
</evidence>
<dbReference type="InterPro" id="IPR029061">
    <property type="entry name" value="THDP-binding"/>
</dbReference>
<comment type="subunit">
    <text evidence="7">Homodimer.</text>
</comment>